<feature type="compositionally biased region" description="Low complexity" evidence="1">
    <location>
        <begin position="598"/>
        <end position="621"/>
    </location>
</feature>
<dbReference type="Gene3D" id="1.25.10.10">
    <property type="entry name" value="Leucine-rich Repeat Variant"/>
    <property type="match status" value="1"/>
</dbReference>
<evidence type="ECO:0000256" key="1">
    <source>
        <dbReference type="SAM" id="MobiDB-lite"/>
    </source>
</evidence>
<feature type="region of interest" description="Disordered" evidence="1">
    <location>
        <begin position="589"/>
        <end position="669"/>
    </location>
</feature>
<accession>A0A0F7UPY9</accession>
<reference evidence="3" key="1">
    <citation type="journal article" date="2015" name="PLoS ONE">
        <title>Comprehensive Evaluation of Toxoplasma gondii VEG and Neospora caninum LIV Genomes with Tachyzoite Stage Transcriptome and Proteome Defines Novel Transcript Features.</title>
        <authorList>
            <person name="Ramaprasad A."/>
            <person name="Mourier T."/>
            <person name="Naeem R."/>
            <person name="Malas T.B."/>
            <person name="Moussa E."/>
            <person name="Panigrahi A."/>
            <person name="Vermont S.J."/>
            <person name="Otto T.D."/>
            <person name="Wastling J."/>
            <person name="Pain A."/>
        </authorList>
    </citation>
    <scope>NUCLEOTIDE SEQUENCE</scope>
    <source>
        <strain evidence="3">Liverpool</strain>
    </source>
</reference>
<feature type="compositionally biased region" description="Basic and acidic residues" evidence="1">
    <location>
        <begin position="171"/>
        <end position="192"/>
    </location>
</feature>
<name>A0A0F7UPY9_NEOCL</name>
<dbReference type="InterPro" id="IPR016024">
    <property type="entry name" value="ARM-type_fold"/>
</dbReference>
<dbReference type="InterPro" id="IPR011989">
    <property type="entry name" value="ARM-like"/>
</dbReference>
<feature type="domain" description="Cilia- and flagella-associated protein 69 ARM repeats" evidence="2">
    <location>
        <begin position="718"/>
        <end position="1039"/>
    </location>
</feature>
<gene>
    <name evidence="3" type="ORF">BN1204_058880</name>
</gene>
<evidence type="ECO:0000259" key="2">
    <source>
        <dbReference type="Pfam" id="PF21049"/>
    </source>
</evidence>
<dbReference type="InterPro" id="IPR048733">
    <property type="entry name" value="CFA69_ARM_dom"/>
</dbReference>
<dbReference type="AlphaFoldDB" id="A0A0F7UPY9"/>
<dbReference type="PANTHER" id="PTHR14716:SF0">
    <property type="entry name" value="CILIA- AND FLAGELLA-ASSOCIATED PROTEIN 69"/>
    <property type="match status" value="1"/>
</dbReference>
<organism evidence="3">
    <name type="scientific">Neospora caninum (strain Liverpool)</name>
    <dbReference type="NCBI Taxonomy" id="572307"/>
    <lineage>
        <taxon>Eukaryota</taxon>
        <taxon>Sar</taxon>
        <taxon>Alveolata</taxon>
        <taxon>Apicomplexa</taxon>
        <taxon>Conoidasida</taxon>
        <taxon>Coccidia</taxon>
        <taxon>Eucoccidiorida</taxon>
        <taxon>Eimeriorina</taxon>
        <taxon>Sarcocystidae</taxon>
        <taxon>Neospora</taxon>
    </lineage>
</organism>
<feature type="compositionally biased region" description="Polar residues" evidence="1">
    <location>
        <begin position="1048"/>
        <end position="1057"/>
    </location>
</feature>
<feature type="region of interest" description="Disordered" evidence="1">
    <location>
        <begin position="465"/>
        <end position="495"/>
    </location>
</feature>
<sequence>MVLMNPLPSTASPRSAVTDGFHSNFNLNIRRDRLCETTSDAGETVVRTYQPDWTKLEELLTCKYTQDLADRHATTFSNICRQYMLHYGGFLWTDLVHLTPLVDRLVTKFRDGRMEYAPALRAVCSVASKPFVSQRASEPLVHADAAIDFVLTLSRAAASTTAGLPLLPSNERPEGESRVPRRKREQELHLEQETCVTSPLPDSVSEDSRTEPVIADASDPNLATPQQRARSKLPDYSLPLSTHLMEPGNSRDGYKDDGETVSMSPYSQDNVADSVSISVFEFLKAFAEQWHPSADAKSPSKQIVLRFLDPETSRTVRYSILHAMAAMTTYSLVAKHLCDSKVLRALLIEIRMSTAESALSCAAPAVSDADREVAIDVLMNLVECAAGNDTLLCTGPTATDEAVALVESAATLAEQLFESRSSGHLVRAQNDLLCVVMLLSTHQHLLRLFASSGLLKQILRECCKPETDDPSRRETSKDLNALEEEVLTNKRTDREPVASVPELTAASLTPPLVHRHACCESTAREKVPTSHPCCSGGRPDPRTDSCQETAATCVCSHDLRRFPRPGAATWGRWEMPKELAMIRAPGNKVCSRQAGTGSSEASSHRTTSSRRAFSTSSSTFECVSKRHVPQRSLNNGGDEWYGRGGNRNQSLSDGGARPTGEGKDRVRSKCSSPLQFVLSKQVRGQSEPAQESRGRLCREGYEAVERLQLGWLVTVNCLSDRDCREQIRSSSFLHTIMNFLEAQAAPESVEQHHLSVWHLNEAQHRTLFVHAVTCLSTAVKYMATDFVDFGGLSLLIRLIEWRTFPKLMKDFLNMMLYVCVASSVSQKACTLLLRRNKSRQDEKGTVDTLVDWLREFGSREAASRLVELSETAEAFSLHSQHCAVLLIATLGATDVDARAQLRKSQGLRLLIDEFHATFTMIDCLQGSASISYLICLVECIWVTVVGDPENEEVFLQNGGLDVLLETLQVVPKTLQRHLLGCLTELLRNRLAVETCREWRSRKTRKSAMQLLLDKWLHEQQRFHSVTACGAIQDIMRPLNPRALPPPNSQGSIGSNGVQADRVKPPEKLSGVPSKQRVLGHLPSGSSDAWGTSSALSPTSGGLMQTPASSVVTNSTRESLRVAPLGLRGVRQSVELQENDEQPPVDVRLDLYSMAAALSDEFRVIEDGLTVSDRQQIEVMRRYPEFRLLEAWGDVRTKLEEKVICPVESDKSWMEMSIEKLVATSLDTQERQKALFQQGRPSNSVTYFDDIQVGDILLKNGAAAGTDPQNKTRFSLTSIQ</sequence>
<feature type="region of interest" description="Disordered" evidence="1">
    <location>
        <begin position="163"/>
        <end position="232"/>
    </location>
</feature>
<feature type="domain" description="Cilia- and flagella-associated protein 69 ARM repeats" evidence="2">
    <location>
        <begin position="54"/>
        <end position="154"/>
    </location>
</feature>
<feature type="region of interest" description="Disordered" evidence="1">
    <location>
        <begin position="1038"/>
        <end position="1114"/>
    </location>
</feature>
<dbReference type="SUPFAM" id="SSF48371">
    <property type="entry name" value="ARM repeat"/>
    <property type="match status" value="1"/>
</dbReference>
<dbReference type="InterPro" id="IPR048732">
    <property type="entry name" value="CFA69"/>
</dbReference>
<evidence type="ECO:0000313" key="3">
    <source>
        <dbReference type="EMBL" id="CEL70202.1"/>
    </source>
</evidence>
<dbReference type="Pfam" id="PF21049">
    <property type="entry name" value="CFA69_ARM_rpt"/>
    <property type="match status" value="2"/>
</dbReference>
<feature type="compositionally biased region" description="Polar residues" evidence="1">
    <location>
        <begin position="1083"/>
        <end position="1114"/>
    </location>
</feature>
<proteinExistence type="predicted"/>
<dbReference type="PANTHER" id="PTHR14716">
    <property type="entry name" value="CILIA- AND FLAGELLA-ASSOCIATED PROTEIN 69"/>
    <property type="match status" value="1"/>
</dbReference>
<protein>
    <recommendedName>
        <fullName evidence="2">Cilia- and flagella-associated protein 69 ARM repeats domain-containing protein</fullName>
    </recommendedName>
</protein>
<feature type="compositionally biased region" description="Basic and acidic residues" evidence="1">
    <location>
        <begin position="465"/>
        <end position="477"/>
    </location>
</feature>
<dbReference type="EMBL" id="LN714486">
    <property type="protein sequence ID" value="CEL70202.1"/>
    <property type="molecule type" value="Genomic_DNA"/>
</dbReference>